<sequence length="148" mass="16454">MGDNVVKETGKSENISPSEIARSWQGQGAYPGIDKYRDITLKKGTIIYRGEPYGSEYFTTGRSIQRARNDATVLFEGLQVQRHPQFGYRPGMTAYVVDDDIAAAFGITKANPQYGPGNLPQMFVPDANVLIEQGILKPIHSQRLTNFK</sequence>
<dbReference type="AlphaFoldDB" id="A0A3R9FZ69"/>
<evidence type="ECO:0000313" key="1">
    <source>
        <dbReference type="EMBL" id="RSD28531.1"/>
    </source>
</evidence>
<dbReference type="EMBL" id="RSFW01000007">
    <property type="protein sequence ID" value="RSD28531.1"/>
    <property type="molecule type" value="Genomic_DNA"/>
</dbReference>
<proteinExistence type="predicted"/>
<gene>
    <name evidence="1" type="ORF">EJA10_05280</name>
</gene>
<dbReference type="OrthoDB" id="2888882at2"/>
<protein>
    <submittedName>
        <fullName evidence="1">Uncharacterized protein</fullName>
    </submittedName>
</protein>
<evidence type="ECO:0000313" key="2">
    <source>
        <dbReference type="Proteomes" id="UP000279911"/>
    </source>
</evidence>
<reference evidence="2" key="1">
    <citation type="submission" date="2018-12" db="EMBL/GenBank/DDBJ databases">
        <title>Bacillus chawlae sp. nov., Bacillus glennii sp. nov., and Bacillus saganii sp. nov. Isolated from the Vehicle Assembly Building at Kennedy Space Center where the Viking Spacecraft were Assembled.</title>
        <authorList>
            <person name="Seuylemezian A."/>
            <person name="Vaishampayan P."/>
        </authorList>
    </citation>
    <scope>NUCLEOTIDE SEQUENCE [LARGE SCALE GENOMIC DNA]</scope>
    <source>
        <strain evidence="2">DSM 13966</strain>
    </source>
</reference>
<dbReference type="Proteomes" id="UP000279911">
    <property type="component" value="Unassembled WGS sequence"/>
</dbReference>
<organism evidence="1 2">
    <name type="scientific">Mesobacillus subterraneus</name>
    <dbReference type="NCBI Taxonomy" id="285983"/>
    <lineage>
        <taxon>Bacteria</taxon>
        <taxon>Bacillati</taxon>
        <taxon>Bacillota</taxon>
        <taxon>Bacilli</taxon>
        <taxon>Bacillales</taxon>
        <taxon>Bacillaceae</taxon>
        <taxon>Mesobacillus</taxon>
    </lineage>
</organism>
<name>A0A3R9FZ69_9BACI</name>
<comment type="caution">
    <text evidence="1">The sequence shown here is derived from an EMBL/GenBank/DDBJ whole genome shotgun (WGS) entry which is preliminary data.</text>
</comment>
<accession>A0A3R9FZ69</accession>